<reference evidence="1" key="1">
    <citation type="submission" date="2023-07" db="EMBL/GenBank/DDBJ databases">
        <authorList>
            <consortium name="CYATHOMIX"/>
        </authorList>
    </citation>
    <scope>NUCLEOTIDE SEQUENCE</scope>
    <source>
        <strain evidence="1">N/A</strain>
    </source>
</reference>
<keyword evidence="2" id="KW-1185">Reference proteome</keyword>
<accession>A0AA36DR38</accession>
<protein>
    <submittedName>
        <fullName evidence="1">Uncharacterized protein</fullName>
    </submittedName>
</protein>
<gene>
    <name evidence="1" type="ORF">CYNAS_LOCUS3809</name>
</gene>
<dbReference type="AlphaFoldDB" id="A0AA36DR38"/>
<name>A0AA36DR38_CYLNA</name>
<dbReference type="EMBL" id="CATQJL010000001">
    <property type="protein sequence ID" value="CAJ0591826.1"/>
    <property type="molecule type" value="Genomic_DNA"/>
</dbReference>
<comment type="caution">
    <text evidence="1">The sequence shown here is derived from an EMBL/GenBank/DDBJ whole genome shotgun (WGS) entry which is preliminary data.</text>
</comment>
<organism evidence="1 2">
    <name type="scientific">Cylicocyclus nassatus</name>
    <name type="common">Nematode worm</name>
    <dbReference type="NCBI Taxonomy" id="53992"/>
    <lineage>
        <taxon>Eukaryota</taxon>
        <taxon>Metazoa</taxon>
        <taxon>Ecdysozoa</taxon>
        <taxon>Nematoda</taxon>
        <taxon>Chromadorea</taxon>
        <taxon>Rhabditida</taxon>
        <taxon>Rhabditina</taxon>
        <taxon>Rhabditomorpha</taxon>
        <taxon>Strongyloidea</taxon>
        <taxon>Strongylidae</taxon>
        <taxon>Cylicocyclus</taxon>
    </lineage>
</organism>
<evidence type="ECO:0000313" key="2">
    <source>
        <dbReference type="Proteomes" id="UP001176961"/>
    </source>
</evidence>
<dbReference type="Proteomes" id="UP001176961">
    <property type="component" value="Unassembled WGS sequence"/>
</dbReference>
<sequence length="94" mass="10689">MSLTTKQLFVWHIQSRTNENFCVDKEDCQQFSFCSDDYFFMRHAIVKIAQICHAFLIGIGANLLCHGTSSTNIVCGFRQRLPQNSGTVRCIIPS</sequence>
<proteinExistence type="predicted"/>
<evidence type="ECO:0000313" key="1">
    <source>
        <dbReference type="EMBL" id="CAJ0591826.1"/>
    </source>
</evidence>